<keyword evidence="4 9" id="KW-0808">Transferase</keyword>
<dbReference type="GO" id="GO:0003677">
    <property type="term" value="F:DNA binding"/>
    <property type="evidence" value="ECO:0007669"/>
    <property type="project" value="UniProtKB-KW"/>
</dbReference>
<dbReference type="Pfam" id="PF00385">
    <property type="entry name" value="Chromo"/>
    <property type="match status" value="1"/>
</dbReference>
<evidence type="ECO:0000259" key="12">
    <source>
        <dbReference type="PROSITE" id="PS51038"/>
    </source>
</evidence>
<dbReference type="InterPro" id="IPR000953">
    <property type="entry name" value="Chromo/chromo_shadow_dom"/>
</dbReference>
<evidence type="ECO:0000256" key="7">
    <source>
        <dbReference type="ARBA" id="ARBA00023242"/>
    </source>
</evidence>
<organism evidence="13 14">
    <name type="scientific">Lolium multiflorum</name>
    <name type="common">Italian ryegrass</name>
    <name type="synonym">Lolium perenne subsp. multiflorum</name>
    <dbReference type="NCBI Taxonomy" id="4521"/>
    <lineage>
        <taxon>Eukaryota</taxon>
        <taxon>Viridiplantae</taxon>
        <taxon>Streptophyta</taxon>
        <taxon>Embryophyta</taxon>
        <taxon>Tracheophyta</taxon>
        <taxon>Spermatophyta</taxon>
        <taxon>Magnoliopsida</taxon>
        <taxon>Liliopsida</taxon>
        <taxon>Poales</taxon>
        <taxon>Poaceae</taxon>
        <taxon>BOP clade</taxon>
        <taxon>Pooideae</taxon>
        <taxon>Poodae</taxon>
        <taxon>Poeae</taxon>
        <taxon>Poeae Chloroplast Group 2 (Poeae type)</taxon>
        <taxon>Loliodinae</taxon>
        <taxon>Loliinae</taxon>
        <taxon>Lolium</taxon>
    </lineage>
</organism>
<dbReference type="EMBL" id="JAUUTY010000007">
    <property type="protein sequence ID" value="KAK1612290.1"/>
    <property type="molecule type" value="Genomic_DNA"/>
</dbReference>
<dbReference type="PROSITE" id="PS00094">
    <property type="entry name" value="C5_MTASE_1"/>
    <property type="match status" value="1"/>
</dbReference>
<keyword evidence="5 9" id="KW-0949">S-adenosyl-L-methionine</keyword>
<name>A0AAD8VPI6_LOLMU</name>
<dbReference type="AlphaFoldDB" id="A0AAD8VPI6"/>
<dbReference type="GO" id="GO:0003682">
    <property type="term" value="F:chromatin binding"/>
    <property type="evidence" value="ECO:0007669"/>
    <property type="project" value="InterPro"/>
</dbReference>
<evidence type="ECO:0000256" key="10">
    <source>
        <dbReference type="SAM" id="MobiDB-lite"/>
    </source>
</evidence>
<dbReference type="GO" id="GO:0005634">
    <property type="term" value="C:nucleus"/>
    <property type="evidence" value="ECO:0007669"/>
    <property type="project" value="UniProtKB-SubCell"/>
</dbReference>
<dbReference type="PANTHER" id="PTHR10629:SF59">
    <property type="entry name" value="DNA (CYTOSINE-5)-METHYLTRANSFERASE CMT1"/>
    <property type="match status" value="1"/>
</dbReference>
<keyword evidence="6" id="KW-0238">DNA-binding</keyword>
<evidence type="ECO:0000256" key="5">
    <source>
        <dbReference type="ARBA" id="ARBA00022691"/>
    </source>
</evidence>
<dbReference type="InterPro" id="IPR016197">
    <property type="entry name" value="Chromo-like_dom_sf"/>
</dbReference>
<dbReference type="SMART" id="SM00298">
    <property type="entry name" value="CHROMO"/>
    <property type="match status" value="1"/>
</dbReference>
<dbReference type="SUPFAM" id="SSF54160">
    <property type="entry name" value="Chromo domain-like"/>
    <property type="match status" value="1"/>
</dbReference>
<reference evidence="13" key="1">
    <citation type="submission" date="2023-07" db="EMBL/GenBank/DDBJ databases">
        <title>A chromosome-level genome assembly of Lolium multiflorum.</title>
        <authorList>
            <person name="Chen Y."/>
            <person name="Copetti D."/>
            <person name="Kolliker R."/>
            <person name="Studer B."/>
        </authorList>
    </citation>
    <scope>NUCLEOTIDE SEQUENCE</scope>
    <source>
        <strain evidence="13">02402/16</strain>
        <tissue evidence="13">Leaf</tissue>
    </source>
</reference>
<dbReference type="CDD" id="cd18635">
    <property type="entry name" value="CD_CMT3_like"/>
    <property type="match status" value="1"/>
</dbReference>
<comment type="similarity">
    <text evidence="9">Belongs to the class I-like SAM-binding methyltransferase superfamily. C5-methyltransferase family.</text>
</comment>
<dbReference type="GO" id="GO:0044027">
    <property type="term" value="P:negative regulation of gene expression via chromosomal CpG island methylation"/>
    <property type="evidence" value="ECO:0007669"/>
    <property type="project" value="TreeGrafter"/>
</dbReference>
<evidence type="ECO:0000313" key="13">
    <source>
        <dbReference type="EMBL" id="KAK1612290.1"/>
    </source>
</evidence>
<dbReference type="PROSITE" id="PS51038">
    <property type="entry name" value="BAH"/>
    <property type="match status" value="1"/>
</dbReference>
<keyword evidence="3 9" id="KW-0489">Methyltransferase</keyword>
<dbReference type="InterPro" id="IPR001025">
    <property type="entry name" value="BAH_dom"/>
</dbReference>
<dbReference type="InterPro" id="IPR043151">
    <property type="entry name" value="BAH_sf"/>
</dbReference>
<feature type="region of interest" description="Disordered" evidence="10">
    <location>
        <begin position="34"/>
        <end position="105"/>
    </location>
</feature>
<feature type="compositionally biased region" description="Low complexity" evidence="10">
    <location>
        <begin position="42"/>
        <end position="53"/>
    </location>
</feature>
<dbReference type="InterPro" id="IPR023780">
    <property type="entry name" value="Chromo_domain"/>
</dbReference>
<dbReference type="InterPro" id="IPR001525">
    <property type="entry name" value="C5_MeTfrase"/>
</dbReference>
<feature type="compositionally biased region" description="Basic and acidic residues" evidence="10">
    <location>
        <begin position="56"/>
        <end position="74"/>
    </location>
</feature>
<dbReference type="SMART" id="SM00439">
    <property type="entry name" value="BAH"/>
    <property type="match status" value="1"/>
</dbReference>
<protein>
    <recommendedName>
        <fullName evidence="2">DNA (cytosine-5-)-methyltransferase</fullName>
        <ecNumber evidence="2">2.1.1.37</ecNumber>
    </recommendedName>
</protein>
<dbReference type="Proteomes" id="UP001231189">
    <property type="component" value="Unassembled WGS sequence"/>
</dbReference>
<dbReference type="SUPFAM" id="SSF53335">
    <property type="entry name" value="S-adenosyl-L-methionine-dependent methyltransferases"/>
    <property type="match status" value="1"/>
</dbReference>
<dbReference type="Gene3D" id="3.90.120.10">
    <property type="entry name" value="DNA Methylase, subunit A, domain 2"/>
    <property type="match status" value="1"/>
</dbReference>
<accession>A0AAD8VPI6</accession>
<dbReference type="Gene3D" id="3.40.50.150">
    <property type="entry name" value="Vaccinia Virus protein VP39"/>
    <property type="match status" value="2"/>
</dbReference>
<feature type="compositionally biased region" description="Basic and acidic residues" evidence="10">
    <location>
        <begin position="92"/>
        <end position="105"/>
    </location>
</feature>
<evidence type="ECO:0000256" key="8">
    <source>
        <dbReference type="ARBA" id="ARBA00047422"/>
    </source>
</evidence>
<evidence type="ECO:0000256" key="1">
    <source>
        <dbReference type="ARBA" id="ARBA00004123"/>
    </source>
</evidence>
<sequence length="852" mass="95470">MEVGDAGCRGAMIGDDAVCAEEPDAEEFLMEEEEAALEAEEQAMGGARSAGAGPRSTERRAVDDDGATPEDHFVGEPMADEEARRRWPARYRTKDSADSDARRPDGEITETLARCHYRTACVDGVNFDIGDDVYLKAGPGEENYIARITEFFEGMDHGSYFAAHWFYRVADTVISLQLVEVEDHKHDHKRIFLSDHKDDNTIDSIISKVNVIYVGPNMTLEAKSKIIEESDFYYDMSYSLACSTFANMPADIGIATGSEATSDISSDDVDSSKEKPNDDLVSPPDAQIKTAALLDLYSGCGAMSTGLCLGAALSGIKLITRWAVDLNTHACSSLKHNHPFTQVRNEKAENFLSLIREWNTLWKKFDVHKSISLSSDLPRTSNENEEYGNEPLLKGTFEVERLVDICYGDPNSMGKVGLWFKVRWRTFDPSEDTWEPVGGLSDSPDCIKEFVQNGFRESILPLPGCVDVICGGPPCQGISGFNRFRESEAPLNDERNKQLVVFMDIVNYLRPKYVLMENVVDILKFVDGFLGRYALSRLVAMSYQARLGMMVAGCYGLPQFRMRAFLWGALPSVVLPKYPLPTHDVVKRGLVPRAFMHCLVAYKENEYRHLEKALVLGDAISDLPKVGNHQPNDVMEYSIKPKTEFQHYIRLNRQDMKDYSHGDATPKEGQLFDHQPLQLNRDDYERVQKIPIKKGANFRDLKGVRVGKNNTVELVPDIPQVVLSSGKPLVPSYAMTFNKGKSLKPFGRLWWDETVATVVTRAEPHNQIILHPMQHRVLTIRENARLQGFPDYYRLLGPIKQKYIQVGNAVAVPVARALGYSLGLAYQGKFHGDQPLFKLPGNFIPIDHATVT</sequence>
<keyword evidence="14" id="KW-1185">Reference proteome</keyword>
<dbReference type="EC" id="2.1.1.37" evidence="2"/>
<keyword evidence="7" id="KW-0539">Nucleus</keyword>
<comment type="subcellular location">
    <subcellularLocation>
        <location evidence="1">Nucleus</location>
    </subcellularLocation>
</comment>
<feature type="active site" evidence="9">
    <location>
        <position position="475"/>
    </location>
</feature>
<evidence type="ECO:0000256" key="9">
    <source>
        <dbReference type="PROSITE-ProRule" id="PRU01016"/>
    </source>
</evidence>
<dbReference type="InterPro" id="IPR018117">
    <property type="entry name" value="C5_DNA_meth_AS"/>
</dbReference>
<dbReference type="PROSITE" id="PS51679">
    <property type="entry name" value="SAM_MT_C5"/>
    <property type="match status" value="1"/>
</dbReference>
<dbReference type="PRINTS" id="PR00105">
    <property type="entry name" value="C5METTRFRASE"/>
</dbReference>
<comment type="catalytic activity">
    <reaction evidence="8">
        <text>a 2'-deoxycytidine in DNA + S-adenosyl-L-methionine = a 5-methyl-2'-deoxycytidine in DNA + S-adenosyl-L-homocysteine + H(+)</text>
        <dbReference type="Rhea" id="RHEA:13681"/>
        <dbReference type="Rhea" id="RHEA-COMP:11369"/>
        <dbReference type="Rhea" id="RHEA-COMP:11370"/>
        <dbReference type="ChEBI" id="CHEBI:15378"/>
        <dbReference type="ChEBI" id="CHEBI:57856"/>
        <dbReference type="ChEBI" id="CHEBI:59789"/>
        <dbReference type="ChEBI" id="CHEBI:85452"/>
        <dbReference type="ChEBI" id="CHEBI:85454"/>
        <dbReference type="EC" id="2.1.1.37"/>
    </reaction>
</comment>
<dbReference type="PROSITE" id="PS50013">
    <property type="entry name" value="CHROMO_2"/>
    <property type="match status" value="1"/>
</dbReference>
<dbReference type="FunFam" id="3.90.120.10:FF:000003">
    <property type="entry name" value="DNA (cytosine-5)-methyltransferase 1"/>
    <property type="match status" value="1"/>
</dbReference>
<gene>
    <name evidence="13" type="ORF">QYE76_035963</name>
</gene>
<evidence type="ECO:0000259" key="11">
    <source>
        <dbReference type="PROSITE" id="PS50013"/>
    </source>
</evidence>
<evidence type="ECO:0000256" key="3">
    <source>
        <dbReference type="ARBA" id="ARBA00022603"/>
    </source>
</evidence>
<dbReference type="Pfam" id="PF01426">
    <property type="entry name" value="BAH"/>
    <property type="match status" value="1"/>
</dbReference>
<feature type="region of interest" description="Disordered" evidence="10">
    <location>
        <begin position="259"/>
        <end position="283"/>
    </location>
</feature>
<feature type="domain" description="BAH" evidence="12">
    <location>
        <begin position="125"/>
        <end position="249"/>
    </location>
</feature>
<dbReference type="GO" id="GO:0032259">
    <property type="term" value="P:methylation"/>
    <property type="evidence" value="ECO:0007669"/>
    <property type="project" value="UniProtKB-KW"/>
</dbReference>
<dbReference type="FunFam" id="3.40.50.150:FF:000143">
    <property type="entry name" value="DNA (cytosine-5)-methyltransferase 1"/>
    <property type="match status" value="1"/>
</dbReference>
<evidence type="ECO:0000313" key="14">
    <source>
        <dbReference type="Proteomes" id="UP001231189"/>
    </source>
</evidence>
<comment type="caution">
    <text evidence="13">The sequence shown here is derived from an EMBL/GenBank/DDBJ whole genome shotgun (WGS) entry which is preliminary data.</text>
</comment>
<dbReference type="GO" id="GO:0003886">
    <property type="term" value="F:DNA (cytosine-5-)-methyltransferase activity"/>
    <property type="evidence" value="ECO:0007669"/>
    <property type="project" value="UniProtKB-EC"/>
</dbReference>
<evidence type="ECO:0000256" key="2">
    <source>
        <dbReference type="ARBA" id="ARBA00011975"/>
    </source>
</evidence>
<proteinExistence type="inferred from homology"/>
<dbReference type="InterPro" id="IPR050390">
    <property type="entry name" value="C5-Methyltransferase"/>
</dbReference>
<dbReference type="InterPro" id="IPR029063">
    <property type="entry name" value="SAM-dependent_MTases_sf"/>
</dbReference>
<dbReference type="PANTHER" id="PTHR10629">
    <property type="entry name" value="CYTOSINE-SPECIFIC METHYLTRANSFERASE"/>
    <property type="match status" value="1"/>
</dbReference>
<feature type="domain" description="Chromo" evidence="11">
    <location>
        <begin position="397"/>
        <end position="450"/>
    </location>
</feature>
<evidence type="ECO:0000256" key="4">
    <source>
        <dbReference type="ARBA" id="ARBA00022679"/>
    </source>
</evidence>
<dbReference type="Gene3D" id="2.30.30.490">
    <property type="match status" value="1"/>
</dbReference>
<evidence type="ECO:0000256" key="6">
    <source>
        <dbReference type="ARBA" id="ARBA00023125"/>
    </source>
</evidence>
<dbReference type="Pfam" id="PF00145">
    <property type="entry name" value="DNA_methylase"/>
    <property type="match status" value="1"/>
</dbReference>